<dbReference type="EMBL" id="FNOT01000004">
    <property type="protein sequence ID" value="SDY00319.1"/>
    <property type="molecule type" value="Genomic_DNA"/>
</dbReference>
<reference evidence="3" key="1">
    <citation type="submission" date="2016-10" db="EMBL/GenBank/DDBJ databases">
        <authorList>
            <person name="Varghese N."/>
            <person name="Submissions S."/>
        </authorList>
    </citation>
    <scope>NUCLEOTIDE SEQUENCE [LARGE SCALE GENOMIC DNA]</scope>
    <source>
        <strain evidence="3">DSM 45422</strain>
    </source>
</reference>
<dbReference type="OrthoDB" id="5198436at2"/>
<dbReference type="STRING" id="1137993.SAMN05660209_01796"/>
<keyword evidence="1" id="KW-0472">Membrane</keyword>
<sequence>MTPAADDPQTRAALTGYQAGALRWLAGGVIAVVLGVLLATAAVAIARDSGQRVPLAGLVVLSLVMVGTVAAGAGAGALVRHHRWRRALQAQPWRTGVLRIAGPAVLSFEPEGYDELDPTADPVRLRLTSTAVWRTRAVQQLHDAVVRAAPVGPREWVLTADGLPTVYGARAVRSH</sequence>
<feature type="transmembrane region" description="Helical" evidence="1">
    <location>
        <begin position="58"/>
        <end position="79"/>
    </location>
</feature>
<protein>
    <submittedName>
        <fullName evidence="2">Uncharacterized protein</fullName>
    </submittedName>
</protein>
<evidence type="ECO:0000313" key="3">
    <source>
        <dbReference type="Proteomes" id="UP000198921"/>
    </source>
</evidence>
<feature type="transmembrane region" description="Helical" evidence="1">
    <location>
        <begin position="21"/>
        <end position="46"/>
    </location>
</feature>
<evidence type="ECO:0000313" key="2">
    <source>
        <dbReference type="EMBL" id="SDY00319.1"/>
    </source>
</evidence>
<dbReference type="Proteomes" id="UP000198921">
    <property type="component" value="Unassembled WGS sequence"/>
</dbReference>
<dbReference type="AlphaFoldDB" id="A0A1H3GDC9"/>
<organism evidence="2 3">
    <name type="scientific">Geodermatophilus africanus</name>
    <dbReference type="NCBI Taxonomy" id="1137993"/>
    <lineage>
        <taxon>Bacteria</taxon>
        <taxon>Bacillati</taxon>
        <taxon>Actinomycetota</taxon>
        <taxon>Actinomycetes</taxon>
        <taxon>Geodermatophilales</taxon>
        <taxon>Geodermatophilaceae</taxon>
        <taxon>Geodermatophilus</taxon>
    </lineage>
</organism>
<gene>
    <name evidence="2" type="ORF">SAMN05660209_01796</name>
</gene>
<keyword evidence="1" id="KW-0812">Transmembrane</keyword>
<accession>A0A1H3GDC9</accession>
<proteinExistence type="predicted"/>
<keyword evidence="3" id="KW-1185">Reference proteome</keyword>
<evidence type="ECO:0000256" key="1">
    <source>
        <dbReference type="SAM" id="Phobius"/>
    </source>
</evidence>
<dbReference type="RefSeq" id="WP_091153941.1">
    <property type="nucleotide sequence ID" value="NZ_FNOT01000004.1"/>
</dbReference>
<name>A0A1H3GDC9_9ACTN</name>
<keyword evidence="1" id="KW-1133">Transmembrane helix</keyword>